<evidence type="ECO:0000256" key="2">
    <source>
        <dbReference type="SAM" id="MobiDB-lite"/>
    </source>
</evidence>
<dbReference type="Proteomes" id="UP000319257">
    <property type="component" value="Unassembled WGS sequence"/>
</dbReference>
<feature type="transmembrane region" description="Helical" evidence="3">
    <location>
        <begin position="359"/>
        <end position="384"/>
    </location>
</feature>
<dbReference type="InterPro" id="IPR029058">
    <property type="entry name" value="AB_hydrolase_fold"/>
</dbReference>
<dbReference type="GO" id="GO:0016787">
    <property type="term" value="F:hydrolase activity"/>
    <property type="evidence" value="ECO:0007669"/>
    <property type="project" value="InterPro"/>
</dbReference>
<keyword evidence="7" id="KW-1185">Reference proteome</keyword>
<protein>
    <recommendedName>
        <fullName evidence="8">Dienelactone hydrolase domain-containing protein</fullName>
    </recommendedName>
</protein>
<feature type="coiled-coil region" evidence="1">
    <location>
        <begin position="533"/>
        <end position="564"/>
    </location>
</feature>
<evidence type="ECO:0000256" key="3">
    <source>
        <dbReference type="SAM" id="Phobius"/>
    </source>
</evidence>
<dbReference type="InParanoid" id="A0A507BEN3"/>
<feature type="domain" description="SMODS and SLOG-associating 2TM effector" evidence="5">
    <location>
        <begin position="345"/>
        <end position="463"/>
    </location>
</feature>
<dbReference type="EMBL" id="SKBQ01000129">
    <property type="protein sequence ID" value="TPX17933.1"/>
    <property type="molecule type" value="Genomic_DNA"/>
</dbReference>
<keyword evidence="3" id="KW-0812">Transmembrane</keyword>
<evidence type="ECO:0000313" key="6">
    <source>
        <dbReference type="EMBL" id="TPX17933.1"/>
    </source>
</evidence>
<organism evidence="6 7">
    <name type="scientific">Thyridium curvatum</name>
    <dbReference type="NCBI Taxonomy" id="1093900"/>
    <lineage>
        <taxon>Eukaryota</taxon>
        <taxon>Fungi</taxon>
        <taxon>Dikarya</taxon>
        <taxon>Ascomycota</taxon>
        <taxon>Pezizomycotina</taxon>
        <taxon>Sordariomycetes</taxon>
        <taxon>Sordariomycetidae</taxon>
        <taxon>Thyridiales</taxon>
        <taxon>Thyridiaceae</taxon>
        <taxon>Thyridium</taxon>
    </lineage>
</organism>
<feature type="compositionally biased region" description="Polar residues" evidence="2">
    <location>
        <begin position="278"/>
        <end position="290"/>
    </location>
</feature>
<evidence type="ECO:0008006" key="8">
    <source>
        <dbReference type="Google" id="ProtNLM"/>
    </source>
</evidence>
<dbReference type="AlphaFoldDB" id="A0A507BEN3"/>
<dbReference type="Pfam" id="PF18142">
    <property type="entry name" value="SLATT_fungal"/>
    <property type="match status" value="1"/>
</dbReference>
<evidence type="ECO:0000259" key="4">
    <source>
        <dbReference type="Pfam" id="PF01738"/>
    </source>
</evidence>
<name>A0A507BEN3_9PEZI</name>
<keyword evidence="1" id="KW-0175">Coiled coil</keyword>
<feature type="region of interest" description="Disordered" evidence="2">
    <location>
        <begin position="588"/>
        <end position="632"/>
    </location>
</feature>
<gene>
    <name evidence="6" type="ORF">E0L32_011996</name>
</gene>
<proteinExistence type="predicted"/>
<dbReference type="RefSeq" id="XP_030999644.1">
    <property type="nucleotide sequence ID" value="XM_031134788.1"/>
</dbReference>
<dbReference type="PANTHER" id="PTHR38793:SF3">
    <property type="entry name" value="SMODS AND SLOG-ASSOCIATING 2TM EFFECTOR DOMAIN-CONTAINING PROTEIN"/>
    <property type="match status" value="1"/>
</dbReference>
<dbReference type="InterPro" id="IPR041622">
    <property type="entry name" value="SLATT_fungi"/>
</dbReference>
<feature type="region of interest" description="Disordered" evidence="2">
    <location>
        <begin position="278"/>
        <end position="299"/>
    </location>
</feature>
<dbReference type="Gene3D" id="3.40.50.1820">
    <property type="entry name" value="alpha/beta hydrolase"/>
    <property type="match status" value="1"/>
</dbReference>
<dbReference type="SUPFAM" id="SSF53474">
    <property type="entry name" value="alpha/beta-Hydrolases"/>
    <property type="match status" value="1"/>
</dbReference>
<sequence>MALSDCCLKGFRWDGEPLGHEEQLGENKAYISGANKDAAVMFIHDAFGWTFKNLRLLADHYAQEADATVYLPDFFGGEVLDSEVLASGNWQSLDMKGFMARNSKDARRDEIFSCAKVLRSQYKRIGVIGFCFGGWAVFQLGARGNNLVDCIATAHPSLLTKEEIDAVGVPVQILAPEHDMMFTPELREYANKKIPELQLPYDFQFFPGVTPCEEPLLLRRGLRPFLSQHPKEPSDAEAMASFMSSVMRLAFKRHPPEGRLDEEHAAATAGSVGMTSTLGGATFAPSQQTQHGGGGGIIYPSTASDDDPLTLFRLMLGITASPHLGFSAHGPAGTRPAPNVGLYARVVHSEQKAKDSYKVFSVVINACYFLQIIVAAALTAMGAAAVNSKAITAFGAINTIIAGFLTFLKGSGLPGRLKYFGGEWKKIREFIEQRERDFSRRGCGLDVHETVALIEAMYANTKRDIEMNTPDSFNSVSNIQVNSPTRIGLGVEPPHKIAGVDVSKIEGIMGKLKSLDGTIGNIKSRIEKKGHDVNEAAHQLQDDEKRAEEELQRLGKSIEAGIEEHKPRLVREMSHAVDEVTREAREQVTQRAGQVAADARTATERARDEAMAGVAREVRRAADDVDPSSKKY</sequence>
<dbReference type="NCBIfam" id="NF033635">
    <property type="entry name" value="SLATT_fungal"/>
    <property type="match status" value="1"/>
</dbReference>
<feature type="domain" description="Dienelactone hydrolase" evidence="4">
    <location>
        <begin position="36"/>
        <end position="209"/>
    </location>
</feature>
<dbReference type="OrthoDB" id="10019231at2759"/>
<reference evidence="6 7" key="1">
    <citation type="submission" date="2019-06" db="EMBL/GenBank/DDBJ databases">
        <title>Draft genome sequence of the filamentous fungus Phialemoniopsis curvata isolated from diesel fuel.</title>
        <authorList>
            <person name="Varaljay V.A."/>
            <person name="Lyon W.J."/>
            <person name="Crouch A.L."/>
            <person name="Drake C.E."/>
            <person name="Hollomon J.M."/>
            <person name="Nadeau L.J."/>
            <person name="Nunn H.S."/>
            <person name="Stevenson B.S."/>
            <person name="Bojanowski C.L."/>
            <person name="Crookes-Goodson W.J."/>
        </authorList>
    </citation>
    <scope>NUCLEOTIDE SEQUENCE [LARGE SCALE GENOMIC DNA]</scope>
    <source>
        <strain evidence="6 7">D216</strain>
    </source>
</reference>
<accession>A0A507BEN3</accession>
<keyword evidence="3" id="KW-1133">Transmembrane helix</keyword>
<feature type="transmembrane region" description="Helical" evidence="3">
    <location>
        <begin position="390"/>
        <end position="408"/>
    </location>
</feature>
<keyword evidence="3" id="KW-0472">Membrane</keyword>
<comment type="caution">
    <text evidence="6">The sequence shown here is derived from an EMBL/GenBank/DDBJ whole genome shotgun (WGS) entry which is preliminary data.</text>
</comment>
<evidence type="ECO:0000313" key="7">
    <source>
        <dbReference type="Proteomes" id="UP000319257"/>
    </source>
</evidence>
<dbReference type="GeneID" id="41979443"/>
<dbReference type="InterPro" id="IPR002925">
    <property type="entry name" value="Dienelactn_hydro"/>
</dbReference>
<dbReference type="Pfam" id="PF01738">
    <property type="entry name" value="DLH"/>
    <property type="match status" value="1"/>
</dbReference>
<evidence type="ECO:0000256" key="1">
    <source>
        <dbReference type="SAM" id="Coils"/>
    </source>
</evidence>
<dbReference type="PANTHER" id="PTHR38793">
    <property type="entry name" value="SLATT_FUNGAL DOMAIN-CONTAINING PROTEIN-RELATED"/>
    <property type="match status" value="1"/>
</dbReference>
<evidence type="ECO:0000259" key="5">
    <source>
        <dbReference type="Pfam" id="PF18142"/>
    </source>
</evidence>
<feature type="compositionally biased region" description="Basic and acidic residues" evidence="2">
    <location>
        <begin position="601"/>
        <end position="632"/>
    </location>
</feature>